<keyword evidence="1" id="KW-0812">Transmembrane</keyword>
<dbReference type="EMBL" id="MVGT01004069">
    <property type="protein sequence ID" value="OVA01505.1"/>
    <property type="molecule type" value="Genomic_DNA"/>
</dbReference>
<dbReference type="Proteomes" id="UP000195402">
    <property type="component" value="Unassembled WGS sequence"/>
</dbReference>
<keyword evidence="1" id="KW-1133">Transmembrane helix</keyword>
<reference evidence="2 3" key="1">
    <citation type="journal article" date="2017" name="Mol. Plant">
        <title>The Genome of Medicinal Plant Macleaya cordata Provides New Insights into Benzylisoquinoline Alkaloids Metabolism.</title>
        <authorList>
            <person name="Liu X."/>
            <person name="Liu Y."/>
            <person name="Huang P."/>
            <person name="Ma Y."/>
            <person name="Qing Z."/>
            <person name="Tang Q."/>
            <person name="Cao H."/>
            <person name="Cheng P."/>
            <person name="Zheng Y."/>
            <person name="Yuan Z."/>
            <person name="Zhou Y."/>
            <person name="Liu J."/>
            <person name="Tang Z."/>
            <person name="Zhuo Y."/>
            <person name="Zhang Y."/>
            <person name="Yu L."/>
            <person name="Huang J."/>
            <person name="Yang P."/>
            <person name="Peng Q."/>
            <person name="Zhang J."/>
            <person name="Jiang W."/>
            <person name="Zhang Z."/>
            <person name="Lin K."/>
            <person name="Ro D.K."/>
            <person name="Chen X."/>
            <person name="Xiong X."/>
            <person name="Shang Y."/>
            <person name="Huang S."/>
            <person name="Zeng J."/>
        </authorList>
    </citation>
    <scope>NUCLEOTIDE SEQUENCE [LARGE SCALE GENOMIC DNA]</scope>
    <source>
        <strain evidence="3">cv. BLH2017</strain>
        <tissue evidence="2">Root</tissue>
    </source>
</reference>
<evidence type="ECO:0000313" key="3">
    <source>
        <dbReference type="Proteomes" id="UP000195402"/>
    </source>
</evidence>
<evidence type="ECO:0000256" key="1">
    <source>
        <dbReference type="SAM" id="Phobius"/>
    </source>
</evidence>
<keyword evidence="1" id="KW-0472">Membrane</keyword>
<dbReference type="AlphaFoldDB" id="A0A200PTJ6"/>
<evidence type="ECO:0000313" key="2">
    <source>
        <dbReference type="EMBL" id="OVA01505.1"/>
    </source>
</evidence>
<gene>
    <name evidence="2" type="ORF">BVC80_1513g20</name>
</gene>
<dbReference type="InParanoid" id="A0A200PTJ6"/>
<keyword evidence="3" id="KW-1185">Reference proteome</keyword>
<comment type="caution">
    <text evidence="2">The sequence shown here is derived from an EMBL/GenBank/DDBJ whole genome shotgun (WGS) entry which is preliminary data.</text>
</comment>
<sequence length="96" mass="10400">MLRPNPTRCVNCVKKSHITQISAHGFTQVVNLPVAKALDCCPPRRRAQTWGKSILSASLAPALVSSGLMRLRVKPRVLGGLLQILIPLVLVVLPVD</sequence>
<accession>A0A200PTJ6</accession>
<feature type="transmembrane region" description="Helical" evidence="1">
    <location>
        <begin position="77"/>
        <end position="95"/>
    </location>
</feature>
<proteinExistence type="predicted"/>
<name>A0A200PTJ6_MACCD</name>
<organism evidence="2 3">
    <name type="scientific">Macleaya cordata</name>
    <name type="common">Five-seeded plume-poppy</name>
    <name type="synonym">Bocconia cordata</name>
    <dbReference type="NCBI Taxonomy" id="56857"/>
    <lineage>
        <taxon>Eukaryota</taxon>
        <taxon>Viridiplantae</taxon>
        <taxon>Streptophyta</taxon>
        <taxon>Embryophyta</taxon>
        <taxon>Tracheophyta</taxon>
        <taxon>Spermatophyta</taxon>
        <taxon>Magnoliopsida</taxon>
        <taxon>Ranunculales</taxon>
        <taxon>Papaveraceae</taxon>
        <taxon>Papaveroideae</taxon>
        <taxon>Macleaya</taxon>
    </lineage>
</organism>
<protein>
    <submittedName>
        <fullName evidence="2">Uncharacterized protein</fullName>
    </submittedName>
</protein>